<evidence type="ECO:0000256" key="9">
    <source>
        <dbReference type="ARBA" id="ARBA00022618"/>
    </source>
</evidence>
<dbReference type="InterPro" id="IPR003170">
    <property type="entry name" value="MurB"/>
</dbReference>
<keyword evidence="12 20" id="KW-0521">NADP</keyword>
<keyword evidence="11 20" id="KW-0274">FAD</keyword>
<evidence type="ECO:0000256" key="10">
    <source>
        <dbReference type="ARBA" id="ARBA00022630"/>
    </source>
</evidence>
<dbReference type="STRING" id="1262585.BJI46_10105"/>
<evidence type="ECO:0000256" key="4">
    <source>
        <dbReference type="ARBA" id="ARBA00004752"/>
    </source>
</evidence>
<dbReference type="Pfam" id="PF01565">
    <property type="entry name" value="FAD_binding_4"/>
    <property type="match status" value="1"/>
</dbReference>
<dbReference type="Gene3D" id="3.30.43.10">
    <property type="entry name" value="Uridine Diphospho-n-acetylenolpyruvylglucosamine Reductase, domain 2"/>
    <property type="match status" value="1"/>
</dbReference>
<keyword evidence="10 20" id="KW-0285">Flavoprotein</keyword>
<dbReference type="PROSITE" id="PS51387">
    <property type="entry name" value="FAD_PCMH"/>
    <property type="match status" value="1"/>
</dbReference>
<comment type="catalytic activity">
    <reaction evidence="19 20">
        <text>UDP-N-acetyl-alpha-D-muramate + NADP(+) = UDP-N-acetyl-3-O-(1-carboxyvinyl)-alpha-D-glucosamine + NADPH + H(+)</text>
        <dbReference type="Rhea" id="RHEA:12248"/>
        <dbReference type="ChEBI" id="CHEBI:15378"/>
        <dbReference type="ChEBI" id="CHEBI:57783"/>
        <dbReference type="ChEBI" id="CHEBI:58349"/>
        <dbReference type="ChEBI" id="CHEBI:68483"/>
        <dbReference type="ChEBI" id="CHEBI:70757"/>
        <dbReference type="EC" id="1.3.1.98"/>
    </reaction>
</comment>
<evidence type="ECO:0000256" key="1">
    <source>
        <dbReference type="ARBA" id="ARBA00001974"/>
    </source>
</evidence>
<evidence type="ECO:0000256" key="17">
    <source>
        <dbReference type="ARBA" id="ARBA00023316"/>
    </source>
</evidence>
<dbReference type="InterPro" id="IPR006094">
    <property type="entry name" value="Oxid_FAD_bind_N"/>
</dbReference>
<comment type="similarity">
    <text evidence="5 20">Belongs to the MurB family.</text>
</comment>
<accession>A0A1E7RDS9</accession>
<feature type="domain" description="FAD-binding PCMH-type" evidence="21">
    <location>
        <begin position="18"/>
        <end position="188"/>
    </location>
</feature>
<evidence type="ECO:0000256" key="11">
    <source>
        <dbReference type="ARBA" id="ARBA00022827"/>
    </source>
</evidence>
<dbReference type="NCBIfam" id="NF000755">
    <property type="entry name" value="PRK00046.1"/>
    <property type="match status" value="1"/>
</dbReference>
<evidence type="ECO:0000256" key="7">
    <source>
        <dbReference type="ARBA" id="ARBA00015188"/>
    </source>
</evidence>
<evidence type="ECO:0000259" key="21">
    <source>
        <dbReference type="PROSITE" id="PS51387"/>
    </source>
</evidence>
<dbReference type="GO" id="GO:0071555">
    <property type="term" value="P:cell wall organization"/>
    <property type="evidence" value="ECO:0007669"/>
    <property type="project" value="UniProtKB-KW"/>
</dbReference>
<evidence type="ECO:0000256" key="2">
    <source>
        <dbReference type="ARBA" id="ARBA00003921"/>
    </source>
</evidence>
<comment type="subcellular location">
    <subcellularLocation>
        <location evidence="3 20">Cytoplasm</location>
    </subcellularLocation>
</comment>
<keyword evidence="17 20" id="KW-0961">Cell wall biogenesis/degradation</keyword>
<dbReference type="SUPFAM" id="SSF56176">
    <property type="entry name" value="FAD-binding/transporter-associated domain-like"/>
    <property type="match status" value="1"/>
</dbReference>
<dbReference type="NCBIfam" id="TIGR00179">
    <property type="entry name" value="murB"/>
    <property type="match status" value="1"/>
</dbReference>
<keyword evidence="8 20" id="KW-0963">Cytoplasm</keyword>
<dbReference type="InterPro" id="IPR016167">
    <property type="entry name" value="FAD-bd_PCMH_sub1"/>
</dbReference>
<evidence type="ECO:0000256" key="20">
    <source>
        <dbReference type="HAMAP-Rule" id="MF_00037"/>
    </source>
</evidence>
<dbReference type="GO" id="GO:0008762">
    <property type="term" value="F:UDP-N-acetylmuramate dehydrogenase activity"/>
    <property type="evidence" value="ECO:0007669"/>
    <property type="project" value="UniProtKB-UniRule"/>
</dbReference>
<dbReference type="GO" id="GO:0071949">
    <property type="term" value="F:FAD binding"/>
    <property type="evidence" value="ECO:0007669"/>
    <property type="project" value="InterPro"/>
</dbReference>
<proteinExistence type="inferred from homology"/>
<dbReference type="SUPFAM" id="SSF56194">
    <property type="entry name" value="Uridine diphospho-N-Acetylenolpyruvylglucosamine reductase, MurB, C-terminal domain"/>
    <property type="match status" value="1"/>
</dbReference>
<keyword evidence="16 20" id="KW-0131">Cell cycle</keyword>
<evidence type="ECO:0000256" key="14">
    <source>
        <dbReference type="ARBA" id="ARBA00022984"/>
    </source>
</evidence>
<dbReference type="RefSeq" id="WP_070069158.1">
    <property type="nucleotide sequence ID" value="NZ_MKKK01000009.1"/>
</dbReference>
<dbReference type="Pfam" id="PF02873">
    <property type="entry name" value="MurB_C"/>
    <property type="match status" value="1"/>
</dbReference>
<protein>
    <recommendedName>
        <fullName evidence="7 20">UDP-N-acetylenolpyruvoylglucosamine reductase</fullName>
        <ecNumber evidence="6 20">1.3.1.98</ecNumber>
    </recommendedName>
    <alternativeName>
        <fullName evidence="18 20">UDP-N-acetylmuramate dehydrogenase</fullName>
    </alternativeName>
</protein>
<gene>
    <name evidence="20" type="primary">murB</name>
    <name evidence="22" type="ORF">BJI46_10105</name>
</gene>
<dbReference type="GO" id="GO:0005829">
    <property type="term" value="C:cytosol"/>
    <property type="evidence" value="ECO:0007669"/>
    <property type="project" value="TreeGrafter"/>
</dbReference>
<evidence type="ECO:0000256" key="15">
    <source>
        <dbReference type="ARBA" id="ARBA00023002"/>
    </source>
</evidence>
<keyword evidence="14 20" id="KW-0573">Peptidoglycan synthesis</keyword>
<keyword evidence="13 20" id="KW-0133">Cell shape</keyword>
<dbReference type="Gene3D" id="3.90.78.10">
    <property type="entry name" value="UDP-N-acetylenolpyruvoylglucosamine reductase, C-terminal domain"/>
    <property type="match status" value="1"/>
</dbReference>
<comment type="cofactor">
    <cofactor evidence="1 20">
        <name>FAD</name>
        <dbReference type="ChEBI" id="CHEBI:57692"/>
    </cofactor>
</comment>
<organism evidence="22 23">
    <name type="scientific">Acinetobacter qingfengensis</name>
    <dbReference type="NCBI Taxonomy" id="1262585"/>
    <lineage>
        <taxon>Bacteria</taxon>
        <taxon>Pseudomonadati</taxon>
        <taxon>Pseudomonadota</taxon>
        <taxon>Gammaproteobacteria</taxon>
        <taxon>Moraxellales</taxon>
        <taxon>Moraxellaceae</taxon>
        <taxon>Acinetobacter</taxon>
    </lineage>
</organism>
<evidence type="ECO:0000313" key="23">
    <source>
        <dbReference type="Proteomes" id="UP000185895"/>
    </source>
</evidence>
<dbReference type="GO" id="GO:0009252">
    <property type="term" value="P:peptidoglycan biosynthetic process"/>
    <property type="evidence" value="ECO:0007669"/>
    <property type="project" value="UniProtKB-UniRule"/>
</dbReference>
<reference evidence="22 23" key="1">
    <citation type="submission" date="2016-09" db="EMBL/GenBank/DDBJ databases">
        <authorList>
            <person name="Capua I."/>
            <person name="De Benedictis P."/>
            <person name="Joannis T."/>
            <person name="Lombin L.H."/>
            <person name="Cattoli G."/>
        </authorList>
    </citation>
    <scope>NUCLEOTIDE SEQUENCE [LARGE SCALE GENOMIC DNA]</scope>
    <source>
        <strain evidence="22 23">ANC 4671</strain>
    </source>
</reference>
<evidence type="ECO:0000256" key="18">
    <source>
        <dbReference type="ARBA" id="ARBA00031026"/>
    </source>
</evidence>
<dbReference type="PANTHER" id="PTHR21071:SF4">
    <property type="entry name" value="UDP-N-ACETYLENOLPYRUVOYLGLUCOSAMINE REDUCTASE"/>
    <property type="match status" value="1"/>
</dbReference>
<dbReference type="AlphaFoldDB" id="A0A1E7RDS9"/>
<dbReference type="InterPro" id="IPR016169">
    <property type="entry name" value="FAD-bd_PCMH_sub2"/>
</dbReference>
<name>A0A1E7RDS9_9GAMM</name>
<keyword evidence="23" id="KW-1185">Reference proteome</keyword>
<dbReference type="Gene3D" id="3.30.465.10">
    <property type="match status" value="1"/>
</dbReference>
<sequence>MNVVQHQFDLTALNTLALYSQTSDYVRIDAIDQIEDVVQYAKQHQLNIFILSGGSNVLLPEKFQSLTVHMLNQGKEIVSEDDDFVVIKVQAGEIWHDFVCDCCAKGYHGLENLALIPGRVGAAPIQNIGAYGVEAGEFIEHIWAYDLQQQQHVNFTADQCQFAYRDSIFKQQAGRYLIYALSFRLRKQADLKLNYADVAKRVGDTPTAEKLLNTIVKIRSEKLPQPALYPNAGSFFKNPILSALEFTTFIQKHPNAPHYLQADGSVKVAAGWLIDQAGWKGKKLGQVGMFERQALVLVNYGQANLQDVQRTYQTIQTEIFQKFAIVLQPEPVQINRSGQIQPYVMI</sequence>
<comment type="caution">
    <text evidence="22">The sequence shown here is derived from an EMBL/GenBank/DDBJ whole genome shotgun (WGS) entry which is preliminary data.</text>
</comment>
<comment type="pathway">
    <text evidence="4 20">Cell wall biogenesis; peptidoglycan biosynthesis.</text>
</comment>
<dbReference type="InterPro" id="IPR016166">
    <property type="entry name" value="FAD-bd_PCMH"/>
</dbReference>
<keyword evidence="15 20" id="KW-0560">Oxidoreductase</keyword>
<dbReference type="InterPro" id="IPR036318">
    <property type="entry name" value="FAD-bd_PCMH-like_sf"/>
</dbReference>
<keyword evidence="9 20" id="KW-0132">Cell division</keyword>
<evidence type="ECO:0000256" key="13">
    <source>
        <dbReference type="ARBA" id="ARBA00022960"/>
    </source>
</evidence>
<dbReference type="InterPro" id="IPR011601">
    <property type="entry name" value="MurB_C"/>
</dbReference>
<dbReference type="EMBL" id="MKKK01000009">
    <property type="protein sequence ID" value="OEY97446.1"/>
    <property type="molecule type" value="Genomic_DNA"/>
</dbReference>
<dbReference type="GO" id="GO:0051301">
    <property type="term" value="P:cell division"/>
    <property type="evidence" value="ECO:0007669"/>
    <property type="project" value="UniProtKB-KW"/>
</dbReference>
<evidence type="ECO:0000256" key="3">
    <source>
        <dbReference type="ARBA" id="ARBA00004496"/>
    </source>
</evidence>
<dbReference type="GO" id="GO:0008360">
    <property type="term" value="P:regulation of cell shape"/>
    <property type="evidence" value="ECO:0007669"/>
    <property type="project" value="UniProtKB-KW"/>
</dbReference>
<evidence type="ECO:0000256" key="19">
    <source>
        <dbReference type="ARBA" id="ARBA00048914"/>
    </source>
</evidence>
<feature type="active site" evidence="20">
    <location>
        <position position="330"/>
    </location>
</feature>
<evidence type="ECO:0000256" key="16">
    <source>
        <dbReference type="ARBA" id="ARBA00023306"/>
    </source>
</evidence>
<feature type="active site" evidence="20">
    <location>
        <position position="165"/>
    </location>
</feature>
<evidence type="ECO:0000256" key="8">
    <source>
        <dbReference type="ARBA" id="ARBA00022490"/>
    </source>
</evidence>
<evidence type="ECO:0000256" key="5">
    <source>
        <dbReference type="ARBA" id="ARBA00010485"/>
    </source>
</evidence>
<dbReference type="Proteomes" id="UP000185895">
    <property type="component" value="Unassembled WGS sequence"/>
</dbReference>
<dbReference type="OrthoDB" id="9804753at2"/>
<evidence type="ECO:0000256" key="12">
    <source>
        <dbReference type="ARBA" id="ARBA00022857"/>
    </source>
</evidence>
<feature type="active site" description="Proton donor" evidence="20">
    <location>
        <position position="234"/>
    </location>
</feature>
<dbReference type="InterPro" id="IPR036635">
    <property type="entry name" value="MurB_C_sf"/>
</dbReference>
<dbReference type="UniPathway" id="UPA00219"/>
<dbReference type="EC" id="1.3.1.98" evidence="6 20"/>
<comment type="function">
    <text evidence="2 20">Cell wall formation.</text>
</comment>
<evidence type="ECO:0000256" key="6">
    <source>
        <dbReference type="ARBA" id="ARBA00012518"/>
    </source>
</evidence>
<dbReference type="PANTHER" id="PTHR21071">
    <property type="entry name" value="UDP-N-ACETYLENOLPYRUVOYLGLUCOSAMINE REDUCTASE"/>
    <property type="match status" value="1"/>
</dbReference>
<evidence type="ECO:0000313" key="22">
    <source>
        <dbReference type="EMBL" id="OEY97446.1"/>
    </source>
</evidence>
<dbReference type="HAMAP" id="MF_00037">
    <property type="entry name" value="MurB"/>
    <property type="match status" value="1"/>
</dbReference>